<evidence type="ECO:0000313" key="4">
    <source>
        <dbReference type="EMBL" id="GJT86543.1"/>
    </source>
</evidence>
<name>A0ABQ5HHF9_9ASTR</name>
<dbReference type="Gene3D" id="1.10.340.70">
    <property type="match status" value="1"/>
</dbReference>
<proteinExistence type="predicted"/>
<dbReference type="InterPro" id="IPR012337">
    <property type="entry name" value="RNaseH-like_sf"/>
</dbReference>
<evidence type="ECO:0000313" key="5">
    <source>
        <dbReference type="Proteomes" id="UP001151760"/>
    </source>
</evidence>
<keyword evidence="1" id="KW-0175">Coiled coil</keyword>
<dbReference type="Proteomes" id="UP001151760">
    <property type="component" value="Unassembled WGS sequence"/>
</dbReference>
<reference evidence="4" key="1">
    <citation type="journal article" date="2022" name="Int. J. Mol. Sci.">
        <title>Draft Genome of Tanacetum Coccineum: Genomic Comparison of Closely Related Tanacetum-Family Plants.</title>
        <authorList>
            <person name="Yamashiro T."/>
            <person name="Shiraishi A."/>
            <person name="Nakayama K."/>
            <person name="Satake H."/>
        </authorList>
    </citation>
    <scope>NUCLEOTIDE SEQUENCE</scope>
</reference>
<feature type="region of interest" description="Disordered" evidence="2">
    <location>
        <begin position="388"/>
        <end position="407"/>
    </location>
</feature>
<dbReference type="InterPro" id="IPR041588">
    <property type="entry name" value="Integrase_H2C2"/>
</dbReference>
<reference evidence="4" key="2">
    <citation type="submission" date="2022-01" db="EMBL/GenBank/DDBJ databases">
        <authorList>
            <person name="Yamashiro T."/>
            <person name="Shiraishi A."/>
            <person name="Satake H."/>
            <person name="Nakayama K."/>
        </authorList>
    </citation>
    <scope>NUCLEOTIDE SEQUENCE</scope>
</reference>
<evidence type="ECO:0000256" key="2">
    <source>
        <dbReference type="SAM" id="MobiDB-lite"/>
    </source>
</evidence>
<feature type="coiled-coil region" evidence="1">
    <location>
        <begin position="321"/>
        <end position="355"/>
    </location>
</feature>
<dbReference type="PANTHER" id="PTHR45835:SF99">
    <property type="entry name" value="CHROMO DOMAIN-CONTAINING PROTEIN-RELATED"/>
    <property type="match status" value="1"/>
</dbReference>
<sequence length="758" mass="85852">MYHWNGLVGHHHEVSSIVYEKIVLYSSSEWQGYLKFKADVEAVKGSSFTCHVSRTDEKKLDVVRVLRDFLKIPSVGGVRKLIMDEAHTSRYSVHPGADKMYYDLRDLYWWTGFLQQPEIPEWKWEKITMDFITKLPKRSSGHDTIWVVVDRLTKLAYFLPIRENYKMEKLAKIYINEIVARHGVPVAFGFLRDAFFYCDILCGLPFTRGSRVEDWTGAVAALARSLEDGFCVLSKHPNVTIPLLPDFGGVTASIRLPKKQPLTPKLKGSPDNPTTSDFQSSTYQGFPSLEARLVHYKKNEVLLEESINLLKLDVRLRDNALAENKKKLDLAEKERDELKLTLEKFQNSSKSLNNLLESQVSGKSKTRLGYNADIPVVQSYVTTSEISDNQEYNKSTSDKGYHEVPPPYTRNFIPSKPDVMFLDEIVESVNMDVITVDTTSDNKKVKSKLESAAKDDDSEIDFVSNVKTVKPSIEKIKFVKPAWETVEKAVLTRSGKINTAGASVNTAKRPVNTIGSKPTIQVYNGLDPQKSPALLLFVQNNTQQKEYKEKGVIDSGCSRYMTGNKCYLTKYEEFDGGFISFGNGKGRISGLKENKSEPEQEYILIPICTPDPFISQSPKVGDEDDGLKSTKLIDSGDLDKNDEIDQRSEFERILQQEQQPEQLDSINSVNTASSFVSAVGPSNTDALEEQLVERYSPFKNAFTLLRVPNVIPRDDTGIFDNAYDDEEVEEEVDMNNVISSYYVPDTSFTKFHKDHHEE</sequence>
<dbReference type="EMBL" id="BQNB010019556">
    <property type="protein sequence ID" value="GJT86543.1"/>
    <property type="molecule type" value="Genomic_DNA"/>
</dbReference>
<organism evidence="4 5">
    <name type="scientific">Tanacetum coccineum</name>
    <dbReference type="NCBI Taxonomy" id="301880"/>
    <lineage>
        <taxon>Eukaryota</taxon>
        <taxon>Viridiplantae</taxon>
        <taxon>Streptophyta</taxon>
        <taxon>Embryophyta</taxon>
        <taxon>Tracheophyta</taxon>
        <taxon>Spermatophyta</taxon>
        <taxon>Magnoliopsida</taxon>
        <taxon>eudicotyledons</taxon>
        <taxon>Gunneridae</taxon>
        <taxon>Pentapetalae</taxon>
        <taxon>asterids</taxon>
        <taxon>campanulids</taxon>
        <taxon>Asterales</taxon>
        <taxon>Asteraceae</taxon>
        <taxon>Asteroideae</taxon>
        <taxon>Anthemideae</taxon>
        <taxon>Anthemidinae</taxon>
        <taxon>Tanacetum</taxon>
    </lineage>
</organism>
<feature type="domain" description="Integrase zinc-binding" evidence="3">
    <location>
        <begin position="78"/>
        <end position="113"/>
    </location>
</feature>
<feature type="region of interest" description="Disordered" evidence="2">
    <location>
        <begin position="614"/>
        <end position="640"/>
    </location>
</feature>
<dbReference type="SUPFAM" id="SSF53098">
    <property type="entry name" value="Ribonuclease H-like"/>
    <property type="match status" value="1"/>
</dbReference>
<dbReference type="PANTHER" id="PTHR45835">
    <property type="entry name" value="YALI0A06105P"/>
    <property type="match status" value="1"/>
</dbReference>
<dbReference type="Gene3D" id="3.30.420.10">
    <property type="entry name" value="Ribonuclease H-like superfamily/Ribonuclease H"/>
    <property type="match status" value="1"/>
</dbReference>
<dbReference type="Pfam" id="PF17921">
    <property type="entry name" value="Integrase_H2C2"/>
    <property type="match status" value="1"/>
</dbReference>
<keyword evidence="5" id="KW-1185">Reference proteome</keyword>
<evidence type="ECO:0000259" key="3">
    <source>
        <dbReference type="Pfam" id="PF17921"/>
    </source>
</evidence>
<feature type="region of interest" description="Disordered" evidence="2">
    <location>
        <begin position="260"/>
        <end position="280"/>
    </location>
</feature>
<gene>
    <name evidence="4" type="ORF">Tco_1068260</name>
</gene>
<feature type="compositionally biased region" description="Polar residues" evidence="2">
    <location>
        <begin position="271"/>
        <end position="280"/>
    </location>
</feature>
<dbReference type="InterPro" id="IPR036397">
    <property type="entry name" value="RNaseH_sf"/>
</dbReference>
<evidence type="ECO:0000256" key="1">
    <source>
        <dbReference type="SAM" id="Coils"/>
    </source>
</evidence>
<accession>A0ABQ5HHF9</accession>
<comment type="caution">
    <text evidence="4">The sequence shown here is derived from an EMBL/GenBank/DDBJ whole genome shotgun (WGS) entry which is preliminary data.</text>
</comment>
<protein>
    <submittedName>
        <fullName evidence="4">Ribonuclease H-like domain-containing protein</fullName>
    </submittedName>
</protein>